<dbReference type="GO" id="GO:0016743">
    <property type="term" value="F:carboxyl- or carbamoyltransferase activity"/>
    <property type="evidence" value="ECO:0007669"/>
    <property type="project" value="UniProtKB-UniRule"/>
</dbReference>
<evidence type="ECO:0000259" key="11">
    <source>
        <dbReference type="PROSITE" id="PS51160"/>
    </source>
</evidence>
<dbReference type="PIRSF" id="PIRSF006256">
    <property type="entry name" value="CMPcnvr_hdrg_mat"/>
    <property type="match status" value="1"/>
</dbReference>
<keyword evidence="5" id="KW-0863">Zinc-finger</keyword>
<dbReference type="InterPro" id="IPR036046">
    <property type="entry name" value="Acylphosphatase-like_dom_sf"/>
</dbReference>
<dbReference type="eggNOG" id="COG0068">
    <property type="taxonomic scope" value="Bacteria"/>
</dbReference>
<keyword evidence="14" id="KW-1185">Reference proteome</keyword>
<dbReference type="GO" id="GO:0016874">
    <property type="term" value="F:ligase activity"/>
    <property type="evidence" value="ECO:0007669"/>
    <property type="project" value="UniProtKB-UniRule"/>
</dbReference>
<dbReference type="InterPro" id="IPR017945">
    <property type="entry name" value="DHBP_synth_RibB-like_a/b_dom"/>
</dbReference>
<sequence>MEIAGAVQGVGFRPFVYRLATGLHLTGWVLNDTHGVFIEVEGDEAQLRQFLERLPAEAPAIARITHLNHTWLAPVGYERFEIRHSEAAGARTTLILPDLATCTDCLAELFDPADRRYRYPFINCTHCGPRFTIIEALPYDRPNTTMRNFTLCPECYREYTDPGDRRFHAQPNACAVCGPQVAFYEKSNCDPENKPSSIGLSSPSDYPQTSDYPRTDGAWMRSAEGEEALRAAAKAIQSGAILALKGLGGFHLLVDARNSAAVQRLRERKQRPTKPLAVMVRSLEQLAELCEITSSAADLLQSQAAPIVLLPKRLDAGVAETVAPDNPYLGVMLPYTPLHHLLLAELNFPVVATSGNLTDEPICTDEWEAFERLGAIADCFLIHNRPIARHADDSVLWLVDGQPQLLRRARGYAPMPVRAPQPLPTILAVGAHLKNTVALSIGEQIFLSQHIGDLETTPAFDAFQRVIADFLRLYAVQPAAIAHDLHPEYLSTKWANSAIGLNNSDNSDAHSSPQPLLIPVQHHHAHLAACLADNAISGPALGLIWDGTGYGLDGTIWGGECLLGDAANVQRVAHLRPFRLPGGEAAVREPRRVALALLWELYGEEIFTWEWLTPVRSFAERERRLLATMLAKGVNTPSTTSMGRLFDGVAALLGLHLRVTFEGEAAMALEHGAARHEMSAYPFPVEDTTANIKTQAAAKDVASANVAPYASAGASPLLLNWAPLLEAILSDLRRQERIDRIAARFHNTLVEMGVAVAQYVGERRVALSGGCFQNRRLSEHLAQRLRAEGFEPLLHRQVPPNDGGVSLGQVMVAAQQILVGQTGH</sequence>
<evidence type="ECO:0000256" key="8">
    <source>
        <dbReference type="PIRNR" id="PIRNR006256"/>
    </source>
</evidence>
<dbReference type="EMBL" id="AP012337">
    <property type="protein sequence ID" value="BAL98785.1"/>
    <property type="molecule type" value="Genomic_DNA"/>
</dbReference>
<comment type="catalytic activity">
    <reaction evidence="9">
        <text>an acyl phosphate + H2O = a carboxylate + phosphate + H(+)</text>
        <dbReference type="Rhea" id="RHEA:14965"/>
        <dbReference type="ChEBI" id="CHEBI:15377"/>
        <dbReference type="ChEBI" id="CHEBI:15378"/>
        <dbReference type="ChEBI" id="CHEBI:29067"/>
        <dbReference type="ChEBI" id="CHEBI:43474"/>
        <dbReference type="ChEBI" id="CHEBI:59918"/>
        <dbReference type="EC" id="3.6.1.7"/>
    </reaction>
</comment>
<dbReference type="Gene3D" id="3.30.420.360">
    <property type="match status" value="1"/>
</dbReference>
<accession>I0I0J8</accession>
<dbReference type="GO" id="GO:0003725">
    <property type="term" value="F:double-stranded RNA binding"/>
    <property type="evidence" value="ECO:0007669"/>
    <property type="project" value="InterPro"/>
</dbReference>
<dbReference type="InterPro" id="IPR051060">
    <property type="entry name" value="Carbamoyltrans_HypF-like"/>
</dbReference>
<keyword evidence="4" id="KW-0479">Metal-binding</keyword>
<protein>
    <recommendedName>
        <fullName evidence="8">Carbamoyltransferase</fullName>
        <ecNumber evidence="8">6.2.-.-</ecNumber>
    </recommendedName>
</protein>
<dbReference type="Pfam" id="PF22521">
    <property type="entry name" value="HypF_C_2"/>
    <property type="match status" value="1"/>
</dbReference>
<evidence type="ECO:0000256" key="5">
    <source>
        <dbReference type="ARBA" id="ARBA00022771"/>
    </source>
</evidence>
<organism evidence="13 14">
    <name type="scientific">Caldilinea aerophila (strain DSM 14535 / JCM 11387 / NBRC 104270 / STL-6-O1)</name>
    <dbReference type="NCBI Taxonomy" id="926550"/>
    <lineage>
        <taxon>Bacteria</taxon>
        <taxon>Bacillati</taxon>
        <taxon>Chloroflexota</taxon>
        <taxon>Caldilineae</taxon>
        <taxon>Caldilineales</taxon>
        <taxon>Caldilineaceae</taxon>
        <taxon>Caldilinea</taxon>
    </lineage>
</organism>
<keyword evidence="3" id="KW-0436">Ligase</keyword>
<dbReference type="PANTHER" id="PTHR42959">
    <property type="entry name" value="CARBAMOYLTRANSFERASE"/>
    <property type="match status" value="1"/>
</dbReference>
<dbReference type="Pfam" id="PF07503">
    <property type="entry name" value="zf-HYPF"/>
    <property type="match status" value="2"/>
</dbReference>
<dbReference type="HOGENOM" id="CLU_009164_0_0_0"/>
<evidence type="ECO:0000256" key="1">
    <source>
        <dbReference type="ARBA" id="ARBA00004711"/>
    </source>
</evidence>
<name>I0I0J8_CALAS</name>
<proteinExistence type="inferred from homology"/>
<dbReference type="InterPro" id="IPR001792">
    <property type="entry name" value="Acylphosphatase-like_dom"/>
</dbReference>
<feature type="active site" evidence="9">
    <location>
        <position position="13"/>
    </location>
</feature>
<feature type="active site" evidence="9">
    <location>
        <position position="31"/>
    </location>
</feature>
<evidence type="ECO:0000256" key="4">
    <source>
        <dbReference type="ARBA" id="ARBA00022723"/>
    </source>
</evidence>
<dbReference type="STRING" id="926550.CLDAP_07460"/>
<dbReference type="Gene3D" id="3.30.420.40">
    <property type="match status" value="1"/>
</dbReference>
<evidence type="ECO:0000256" key="9">
    <source>
        <dbReference type="PROSITE-ProRule" id="PRU00520"/>
    </source>
</evidence>
<feature type="domain" description="Acylphosphatase-like" evidence="11">
    <location>
        <begin position="1"/>
        <end position="84"/>
    </location>
</feature>
<dbReference type="Pfam" id="PF17788">
    <property type="entry name" value="HypF_C"/>
    <property type="match status" value="1"/>
</dbReference>
<dbReference type="GO" id="GO:0003998">
    <property type="term" value="F:acylphosphatase activity"/>
    <property type="evidence" value="ECO:0007669"/>
    <property type="project" value="UniProtKB-EC"/>
</dbReference>
<comment type="similarity">
    <text evidence="2 8">Belongs to the carbamoyltransferase HypF family.</text>
</comment>
<dbReference type="InterPro" id="IPR017968">
    <property type="entry name" value="Acylphosphatase_CS"/>
</dbReference>
<evidence type="ECO:0000256" key="3">
    <source>
        <dbReference type="ARBA" id="ARBA00022598"/>
    </source>
</evidence>
<dbReference type="InterPro" id="IPR055128">
    <property type="entry name" value="HypF_C_2"/>
</dbReference>
<dbReference type="SUPFAM" id="SSF54975">
    <property type="entry name" value="Acylphosphatase/BLUF domain-like"/>
    <property type="match status" value="1"/>
</dbReference>
<evidence type="ECO:0000313" key="14">
    <source>
        <dbReference type="Proteomes" id="UP000007880"/>
    </source>
</evidence>
<dbReference type="GO" id="GO:0008270">
    <property type="term" value="F:zinc ion binding"/>
    <property type="evidence" value="ECO:0007669"/>
    <property type="project" value="UniProtKB-KW"/>
</dbReference>
<dbReference type="PANTHER" id="PTHR42959:SF1">
    <property type="entry name" value="CARBAMOYLTRANSFERASE HYPF"/>
    <property type="match status" value="1"/>
</dbReference>
<dbReference type="InterPro" id="IPR004421">
    <property type="entry name" value="Carbamoyltransferase_HypF"/>
</dbReference>
<keyword evidence="9" id="KW-0378">Hydrolase</keyword>
<dbReference type="Gene3D" id="3.90.870.50">
    <property type="match status" value="1"/>
</dbReference>
<dbReference type="InterPro" id="IPR041440">
    <property type="entry name" value="HypF_C"/>
</dbReference>
<feature type="region of interest" description="Disordered" evidence="10">
    <location>
        <begin position="194"/>
        <end position="217"/>
    </location>
</feature>
<evidence type="ECO:0000256" key="7">
    <source>
        <dbReference type="ARBA" id="ARBA00048220"/>
    </source>
</evidence>
<feature type="compositionally biased region" description="Polar residues" evidence="10">
    <location>
        <begin position="194"/>
        <end position="212"/>
    </location>
</feature>
<feature type="domain" description="YrdC-like" evidence="12">
    <location>
        <begin position="226"/>
        <end position="411"/>
    </location>
</feature>
<comment type="catalytic activity">
    <reaction evidence="7">
        <text>C-terminal L-cysteinyl-[HypE protein] + carbamoyl phosphate + ATP + H2O = C-terminal S-carboxamide-L-cysteinyl-[HypE protein] + AMP + phosphate + diphosphate + H(+)</text>
        <dbReference type="Rhea" id="RHEA:55636"/>
        <dbReference type="Rhea" id="RHEA-COMP:14247"/>
        <dbReference type="Rhea" id="RHEA-COMP:14392"/>
        <dbReference type="ChEBI" id="CHEBI:15377"/>
        <dbReference type="ChEBI" id="CHEBI:15378"/>
        <dbReference type="ChEBI" id="CHEBI:30616"/>
        <dbReference type="ChEBI" id="CHEBI:33019"/>
        <dbReference type="ChEBI" id="CHEBI:43474"/>
        <dbReference type="ChEBI" id="CHEBI:58228"/>
        <dbReference type="ChEBI" id="CHEBI:76913"/>
        <dbReference type="ChEBI" id="CHEBI:139126"/>
        <dbReference type="ChEBI" id="CHEBI:456215"/>
    </reaction>
</comment>
<comment type="pathway">
    <text evidence="1">Protein modification; [NiFe] hydrogenase maturation.</text>
</comment>
<dbReference type="EC" id="6.2.-.-" evidence="8"/>
<dbReference type="PROSITE" id="PS51163">
    <property type="entry name" value="YRDC"/>
    <property type="match status" value="1"/>
</dbReference>
<evidence type="ECO:0000259" key="12">
    <source>
        <dbReference type="PROSITE" id="PS51163"/>
    </source>
</evidence>
<dbReference type="FunFam" id="3.30.420.40:FF:000124">
    <property type="entry name" value="Carbamoyltransferase HypF"/>
    <property type="match status" value="1"/>
</dbReference>
<evidence type="ECO:0000256" key="6">
    <source>
        <dbReference type="ARBA" id="ARBA00022833"/>
    </source>
</evidence>
<reference evidence="13 14" key="1">
    <citation type="submission" date="2012-02" db="EMBL/GenBank/DDBJ databases">
        <title>Complete genome sequence of Caldilinea aerophila DSM 14535 (= NBRC 102666).</title>
        <authorList>
            <person name="Oguchi A."/>
            <person name="Hosoyama A."/>
            <person name="Sekine M."/>
            <person name="Fukai R."/>
            <person name="Kato Y."/>
            <person name="Nakamura S."/>
            <person name="Hanada S."/>
            <person name="Yamazaki S."/>
            <person name="Fujita N."/>
        </authorList>
    </citation>
    <scope>NUCLEOTIDE SEQUENCE [LARGE SCALE GENOMIC DNA]</scope>
    <source>
        <strain evidence="14">DSM 14535 / JCM 11387 / NBRC 104270 / STL-6-O1</strain>
    </source>
</reference>
<dbReference type="Proteomes" id="UP000007880">
    <property type="component" value="Chromosome"/>
</dbReference>
<dbReference type="PATRIC" id="fig|926550.5.peg.788"/>
<dbReference type="Pfam" id="PF00708">
    <property type="entry name" value="Acylphosphatase"/>
    <property type="match status" value="1"/>
</dbReference>
<dbReference type="SUPFAM" id="SSF55821">
    <property type="entry name" value="YrdC/RibB"/>
    <property type="match status" value="1"/>
</dbReference>
<dbReference type="InterPro" id="IPR011125">
    <property type="entry name" value="Znf_HypF"/>
</dbReference>
<dbReference type="Pfam" id="PF01300">
    <property type="entry name" value="Sua5_yciO_yrdC"/>
    <property type="match status" value="1"/>
</dbReference>
<dbReference type="OrthoDB" id="9808093at2"/>
<dbReference type="AlphaFoldDB" id="I0I0J8"/>
<dbReference type="InterPro" id="IPR006070">
    <property type="entry name" value="Sua5-like_dom"/>
</dbReference>
<dbReference type="PROSITE" id="PS00150">
    <property type="entry name" value="ACYLPHOSPHATASE_1"/>
    <property type="match status" value="1"/>
</dbReference>
<evidence type="ECO:0000256" key="2">
    <source>
        <dbReference type="ARBA" id="ARBA00008097"/>
    </source>
</evidence>
<gene>
    <name evidence="13" type="primary">hypF</name>
    <name evidence="13" type="ordered locus">CLDAP_07460</name>
</gene>
<evidence type="ECO:0000256" key="10">
    <source>
        <dbReference type="SAM" id="MobiDB-lite"/>
    </source>
</evidence>
<dbReference type="NCBIfam" id="TIGR00143">
    <property type="entry name" value="hypF"/>
    <property type="match status" value="1"/>
</dbReference>
<dbReference type="GO" id="GO:0051604">
    <property type="term" value="P:protein maturation"/>
    <property type="evidence" value="ECO:0007669"/>
    <property type="project" value="TreeGrafter"/>
</dbReference>
<dbReference type="KEGG" id="cap:CLDAP_07460"/>
<dbReference type="Gene3D" id="3.30.110.120">
    <property type="match status" value="1"/>
</dbReference>
<dbReference type="UniPathway" id="UPA00335"/>
<evidence type="ECO:0000313" key="13">
    <source>
        <dbReference type="EMBL" id="BAL98785.1"/>
    </source>
</evidence>
<keyword evidence="6" id="KW-0862">Zinc</keyword>
<dbReference type="PROSITE" id="PS51160">
    <property type="entry name" value="ACYLPHOSPHATASE_3"/>
    <property type="match status" value="1"/>
</dbReference>